<dbReference type="GO" id="GO:0005576">
    <property type="term" value="C:extracellular region"/>
    <property type="evidence" value="ECO:0007669"/>
    <property type="project" value="InterPro"/>
</dbReference>
<dbReference type="KEGG" id="add:HUW48_16410"/>
<evidence type="ECO:0000256" key="5">
    <source>
        <dbReference type="ARBA" id="ARBA00023295"/>
    </source>
</evidence>
<evidence type="ECO:0000256" key="2">
    <source>
        <dbReference type="ARBA" id="ARBA00022651"/>
    </source>
</evidence>
<dbReference type="InterPro" id="IPR029018">
    <property type="entry name" value="Hex-like_dom2"/>
</dbReference>
<feature type="domain" description="Alpha glucuronidase N-terminal" evidence="11">
    <location>
        <begin position="33"/>
        <end position="153"/>
    </location>
</feature>
<feature type="domain" description="Glycosyl hydrolase family 67 catalytic" evidence="13">
    <location>
        <begin position="157"/>
        <end position="476"/>
    </location>
</feature>
<gene>
    <name evidence="14" type="ORF">HUW48_16410</name>
</gene>
<dbReference type="InterPro" id="IPR011395">
    <property type="entry name" value="Glyco_hydro_67_aGlcAse"/>
</dbReference>
<dbReference type="PANTHER" id="PTHR39207:SF1">
    <property type="entry name" value="ALPHA-GLUCURONIDASE A"/>
    <property type="match status" value="1"/>
</dbReference>
<evidence type="ECO:0000256" key="10">
    <source>
        <dbReference type="SAM" id="SignalP"/>
    </source>
</evidence>
<dbReference type="GO" id="GO:0033939">
    <property type="term" value="F:xylan alpha-1,2-glucuronosidase activity"/>
    <property type="evidence" value="ECO:0007669"/>
    <property type="project" value="UniProtKB-EC"/>
</dbReference>
<keyword evidence="4 9" id="KW-0119">Carbohydrate metabolism</keyword>
<feature type="active site" description="Proton donor" evidence="8">
    <location>
        <position position="314"/>
    </location>
</feature>
<dbReference type="AlphaFoldDB" id="A0A7L7LGR3"/>
<evidence type="ECO:0000256" key="3">
    <source>
        <dbReference type="ARBA" id="ARBA00022801"/>
    </source>
</evidence>
<proteinExistence type="inferred from homology"/>
<evidence type="ECO:0000256" key="7">
    <source>
        <dbReference type="PIRNR" id="PIRNR029900"/>
    </source>
</evidence>
<reference evidence="14 15" key="1">
    <citation type="submission" date="2020-06" db="EMBL/GenBank/DDBJ databases">
        <authorList>
            <person name="Hwang Y.J."/>
        </authorList>
    </citation>
    <scope>NUCLEOTIDE SEQUENCE [LARGE SCALE GENOMIC DNA]</scope>
    <source>
        <strain evidence="14 15">KUDC8001</strain>
    </source>
</reference>
<evidence type="ECO:0000259" key="11">
    <source>
        <dbReference type="Pfam" id="PF03648"/>
    </source>
</evidence>
<comment type="catalytic activity">
    <reaction evidence="9">
        <text>Hydrolysis of (1-&gt;2)-alpha-D-(4-O-methyl)glucuronosyl links in the main chain of hardwood xylans.</text>
        <dbReference type="EC" id="3.2.1.131"/>
    </reaction>
</comment>
<dbReference type="EMBL" id="CP055153">
    <property type="protein sequence ID" value="QMU31589.1"/>
    <property type="molecule type" value="Genomic_DNA"/>
</dbReference>
<keyword evidence="10" id="KW-0732">Signal</keyword>
<evidence type="ECO:0000259" key="13">
    <source>
        <dbReference type="Pfam" id="PF07488"/>
    </source>
</evidence>
<dbReference type="PANTHER" id="PTHR39207">
    <property type="entry name" value="ALPHA-GLUCURONIDASE A"/>
    <property type="match status" value="1"/>
</dbReference>
<keyword evidence="2 7" id="KW-0858">Xylan degradation</keyword>
<dbReference type="Pfam" id="PF07488">
    <property type="entry name" value="Glyco_hydro_67M"/>
    <property type="match status" value="1"/>
</dbReference>
<dbReference type="EC" id="3.2.1.131" evidence="9"/>
<keyword evidence="6 9" id="KW-0624">Polysaccharide degradation</keyword>
<comment type="subunit">
    <text evidence="9">Homodimer.</text>
</comment>
<protein>
    <recommendedName>
        <fullName evidence="9">Xylan alpha-1,2-glucuronidase</fullName>
        <ecNumber evidence="9">3.2.1.131</ecNumber>
    </recommendedName>
</protein>
<feature type="signal peptide" evidence="10">
    <location>
        <begin position="1"/>
        <end position="27"/>
    </location>
</feature>
<feature type="active site" description="Proton acceptor" evidence="8">
    <location>
        <position position="416"/>
    </location>
</feature>
<evidence type="ECO:0000259" key="12">
    <source>
        <dbReference type="Pfam" id="PF07477"/>
    </source>
</evidence>
<dbReference type="GO" id="GO:0046559">
    <property type="term" value="F:alpha-glucuronidase activity"/>
    <property type="evidence" value="ECO:0007669"/>
    <property type="project" value="InterPro"/>
</dbReference>
<sequence length="723" mass="81776">MKRMKFKNLPAFLVFLFTVCSSFPARADDGYRLWQRYDLLKNPQKRQQYQENITSLVTAGNSPTLTVARQELELALSGLTGKPFRTSTTVGTGALIIGTPQNSPIIKNLNLAAKLNPLGPDGFLILSTTVNGKKVTVITANSDIGVLYGSFQFLKLLQTQQDISKLSISSAPKIKNRILNHWDNLDRTVERGYAGFSIWDWHKLPDYIDQRYLDYARANASIGINGTVLTNVNANALILTKDYLVKVKALADAFRPYGLKVYLTARFSAPIEIGGLKTADPLDAEVKTWWKNKAAEIYSYVPDFGGFLVKANSEGQPGPQNYGRNHADGANMLADAVADKGGIVMWRAFVYDNKVPDDRAKQAFTEFKPLDGSFRKNVLVQVKNGPIDFQPREPFHPLFGAMPKTPLMMEFQITQEYLGQATNLVYQAPLYKETLEADTYVQGTGSTVAKVIDGSLHQYQLTGIAGVANIGNDRNWTGHLFGQANWYCFGRLAWDHTLSSDKMADEWLRMTFTNEEAFIKPVKAMMLQSRETLVNYMTPLGLHHIMGYDHHYGPGPWIKDKKRADWTSVYYHKASPEGIGFDRTSTGSNALSQYAPAFQQKFGNPQTCPEEFLLWFHHLKWDYKVKSGRSLWDELCHRYYNGAAEVGKMRQTWQSTQAYVDAERFNHVKMLLNIQEKEARWWRDACVLYFQTFSGKPIPAGLEKPTQTLDYYLKQDPKFVPGI</sequence>
<dbReference type="SUPFAM" id="SSF51445">
    <property type="entry name" value="(Trans)glycosidases"/>
    <property type="match status" value="1"/>
</dbReference>
<evidence type="ECO:0000256" key="9">
    <source>
        <dbReference type="RuleBase" id="RU361198"/>
    </source>
</evidence>
<dbReference type="InterPro" id="IPR005154">
    <property type="entry name" value="Glyco_hydro_67_aGlcAse_N"/>
</dbReference>
<keyword evidence="15" id="KW-1185">Reference proteome</keyword>
<dbReference type="Proteomes" id="UP000514509">
    <property type="component" value="Chromosome"/>
</dbReference>
<dbReference type="GO" id="GO:0045493">
    <property type="term" value="P:xylan catabolic process"/>
    <property type="evidence" value="ECO:0007669"/>
    <property type="project" value="UniProtKB-KW"/>
</dbReference>
<evidence type="ECO:0000256" key="6">
    <source>
        <dbReference type="ARBA" id="ARBA00023326"/>
    </source>
</evidence>
<evidence type="ECO:0000256" key="1">
    <source>
        <dbReference type="ARBA" id="ARBA00008833"/>
    </source>
</evidence>
<organism evidence="14 15">
    <name type="scientific">Adhaeribacter radiodurans</name>
    <dbReference type="NCBI Taxonomy" id="2745197"/>
    <lineage>
        <taxon>Bacteria</taxon>
        <taxon>Pseudomonadati</taxon>
        <taxon>Bacteroidota</taxon>
        <taxon>Cytophagia</taxon>
        <taxon>Cytophagales</taxon>
        <taxon>Hymenobacteraceae</taxon>
        <taxon>Adhaeribacter</taxon>
    </lineage>
</organism>
<dbReference type="Pfam" id="PF03648">
    <property type="entry name" value="Glyco_hydro_67N"/>
    <property type="match status" value="1"/>
</dbReference>
<accession>A0A7L7LGR3</accession>
<dbReference type="Pfam" id="PF07477">
    <property type="entry name" value="Glyco_hydro_67C"/>
    <property type="match status" value="1"/>
</dbReference>
<dbReference type="InterPro" id="IPR011099">
    <property type="entry name" value="Glyco_hydro_67_C"/>
</dbReference>
<comment type="similarity">
    <text evidence="1 7 9">Belongs to the glycosyl hydrolase 67 family.</text>
</comment>
<feature type="active site" description="Proton acceptor" evidence="8">
    <location>
        <position position="388"/>
    </location>
</feature>
<dbReference type="Gene3D" id="3.90.1330.10">
    <property type="entry name" value="Alpha-glucuronidase, C-terminal domain"/>
    <property type="match status" value="1"/>
</dbReference>
<evidence type="ECO:0000313" key="15">
    <source>
        <dbReference type="Proteomes" id="UP000514509"/>
    </source>
</evidence>
<keyword evidence="5 7" id="KW-0326">Glycosidase</keyword>
<feature type="chain" id="PRO_5029572879" description="Xylan alpha-1,2-glucuronidase" evidence="10">
    <location>
        <begin position="28"/>
        <end position="723"/>
    </location>
</feature>
<name>A0A7L7LGR3_9BACT</name>
<keyword evidence="3 7" id="KW-0378">Hydrolase</keyword>
<evidence type="ECO:0000256" key="4">
    <source>
        <dbReference type="ARBA" id="ARBA00023277"/>
    </source>
</evidence>
<dbReference type="PIRSF" id="PIRSF029900">
    <property type="entry name" value="Alpha-glucuronds"/>
    <property type="match status" value="1"/>
</dbReference>
<feature type="domain" description="Glycosyl hydrolase family 67 C-terminal" evidence="12">
    <location>
        <begin position="477"/>
        <end position="701"/>
    </location>
</feature>
<dbReference type="SUPFAM" id="SSF55545">
    <property type="entry name" value="beta-N-acetylhexosaminidase-like domain"/>
    <property type="match status" value="1"/>
</dbReference>
<dbReference type="Gene3D" id="3.30.379.10">
    <property type="entry name" value="Chitobiase/beta-hexosaminidase domain 2-like"/>
    <property type="match status" value="1"/>
</dbReference>
<dbReference type="InterPro" id="IPR011100">
    <property type="entry name" value="Glyco_hydro_67_cat"/>
</dbReference>
<evidence type="ECO:0000313" key="14">
    <source>
        <dbReference type="EMBL" id="QMU31589.1"/>
    </source>
</evidence>
<reference evidence="14 15" key="2">
    <citation type="submission" date="2020-08" db="EMBL/GenBank/DDBJ databases">
        <title>Adhaeribacter dokdonensis sp. nov., isolated from the rhizosphere of Elymus tsukushiensis, a plant native to the Dokdo Islands, Republic of Korea.</title>
        <authorList>
            <person name="Ghim S.Y."/>
        </authorList>
    </citation>
    <scope>NUCLEOTIDE SEQUENCE [LARGE SCALE GENOMIC DNA]</scope>
    <source>
        <strain evidence="14 15">KUDC8001</strain>
    </source>
</reference>
<evidence type="ECO:0000256" key="8">
    <source>
        <dbReference type="PIRSR" id="PIRSR029900-1"/>
    </source>
</evidence>
<dbReference type="InterPro" id="IPR037054">
    <property type="entry name" value="A-glucoronidase_C_sf"/>
</dbReference>
<dbReference type="Gene3D" id="3.20.20.80">
    <property type="entry name" value="Glycosidases"/>
    <property type="match status" value="1"/>
</dbReference>
<dbReference type="InterPro" id="IPR017853">
    <property type="entry name" value="GH"/>
</dbReference>